<sequence length="90" mass="10017">MVFLQDLDLSIVILTKTVYLPQGVLSLFIALSLITTGQSPKDQCECHDNLSTKMSDAVIYFTKCLINSFQARKSHCSLCDNSDEDISLNI</sequence>
<dbReference type="Proteomes" id="UP001159363">
    <property type="component" value="Chromosome X"/>
</dbReference>
<protein>
    <submittedName>
        <fullName evidence="1">Uncharacterized protein</fullName>
    </submittedName>
</protein>
<reference evidence="1 2" key="1">
    <citation type="submission" date="2023-02" db="EMBL/GenBank/DDBJ databases">
        <title>LHISI_Scaffold_Assembly.</title>
        <authorList>
            <person name="Stuart O.P."/>
            <person name="Cleave R."/>
            <person name="Magrath M.J.L."/>
            <person name="Mikheyev A.S."/>
        </authorList>
    </citation>
    <scope>NUCLEOTIDE SEQUENCE [LARGE SCALE GENOMIC DNA]</scope>
    <source>
        <strain evidence="1">Daus_M_001</strain>
        <tissue evidence="1">Leg muscle</tissue>
    </source>
</reference>
<keyword evidence="2" id="KW-1185">Reference proteome</keyword>
<organism evidence="1 2">
    <name type="scientific">Dryococelus australis</name>
    <dbReference type="NCBI Taxonomy" id="614101"/>
    <lineage>
        <taxon>Eukaryota</taxon>
        <taxon>Metazoa</taxon>
        <taxon>Ecdysozoa</taxon>
        <taxon>Arthropoda</taxon>
        <taxon>Hexapoda</taxon>
        <taxon>Insecta</taxon>
        <taxon>Pterygota</taxon>
        <taxon>Neoptera</taxon>
        <taxon>Polyneoptera</taxon>
        <taxon>Phasmatodea</taxon>
        <taxon>Verophasmatodea</taxon>
        <taxon>Anareolatae</taxon>
        <taxon>Phasmatidae</taxon>
        <taxon>Eurycanthinae</taxon>
        <taxon>Dryococelus</taxon>
    </lineage>
</organism>
<name>A0ABQ9HP64_9NEOP</name>
<evidence type="ECO:0000313" key="1">
    <source>
        <dbReference type="EMBL" id="KAJ8886106.1"/>
    </source>
</evidence>
<evidence type="ECO:0000313" key="2">
    <source>
        <dbReference type="Proteomes" id="UP001159363"/>
    </source>
</evidence>
<dbReference type="EMBL" id="JARBHB010000004">
    <property type="protein sequence ID" value="KAJ8886106.1"/>
    <property type="molecule type" value="Genomic_DNA"/>
</dbReference>
<accession>A0ABQ9HP64</accession>
<comment type="caution">
    <text evidence="1">The sequence shown here is derived from an EMBL/GenBank/DDBJ whole genome shotgun (WGS) entry which is preliminary data.</text>
</comment>
<gene>
    <name evidence="1" type="ORF">PR048_012315</name>
</gene>
<proteinExistence type="predicted"/>